<gene>
    <name evidence="1" type="ORF">BD821_101228</name>
</gene>
<organism evidence="1 2">
    <name type="scientific">Clostridium algidicarnis DSM 15099</name>
    <dbReference type="NCBI Taxonomy" id="1121295"/>
    <lineage>
        <taxon>Bacteria</taxon>
        <taxon>Bacillati</taxon>
        <taxon>Bacillota</taxon>
        <taxon>Clostridia</taxon>
        <taxon>Eubacteriales</taxon>
        <taxon>Clostridiaceae</taxon>
        <taxon>Clostridium</taxon>
    </lineage>
</organism>
<keyword evidence="1" id="KW-0489">Methyltransferase</keyword>
<dbReference type="PANTHER" id="PTHR38451">
    <property type="entry name" value="TRNA (ADENINE(22)-N(1))-METHYLTRANSFERASE"/>
    <property type="match status" value="1"/>
</dbReference>
<dbReference type="STRING" id="37659.GCA_000703125_02729"/>
<dbReference type="PANTHER" id="PTHR38451:SF1">
    <property type="entry name" value="TRNA (ADENINE(22)-N(1))-METHYLTRANSFERASE"/>
    <property type="match status" value="1"/>
</dbReference>
<accession>A0A2S6G0X3</accession>
<dbReference type="InterPro" id="IPR006901">
    <property type="entry name" value="TrmK"/>
</dbReference>
<dbReference type="GO" id="GO:0160105">
    <property type="term" value="F:tRNA (adenine(22)-N1)-methyltransferase activity"/>
    <property type="evidence" value="ECO:0007669"/>
    <property type="project" value="InterPro"/>
</dbReference>
<dbReference type="InterPro" id="IPR029063">
    <property type="entry name" value="SAM-dependent_MTases_sf"/>
</dbReference>
<dbReference type="Gene3D" id="3.40.50.150">
    <property type="entry name" value="Vaccinia Virus protein VP39"/>
    <property type="match status" value="1"/>
</dbReference>
<dbReference type="GO" id="GO:0032259">
    <property type="term" value="P:methylation"/>
    <property type="evidence" value="ECO:0007669"/>
    <property type="project" value="UniProtKB-KW"/>
</dbReference>
<name>A0A2S6G0X3_9CLOT</name>
<dbReference type="Proteomes" id="UP000239863">
    <property type="component" value="Unassembled WGS sequence"/>
</dbReference>
<protein>
    <submittedName>
        <fullName evidence="1">tRNA (Adenine22-N1)-methyltransferase</fullName>
    </submittedName>
</protein>
<dbReference type="Pfam" id="PF12847">
    <property type="entry name" value="Methyltransf_18"/>
    <property type="match status" value="1"/>
</dbReference>
<proteinExistence type="predicted"/>
<evidence type="ECO:0000313" key="2">
    <source>
        <dbReference type="Proteomes" id="UP000239863"/>
    </source>
</evidence>
<dbReference type="SUPFAM" id="SSF53335">
    <property type="entry name" value="S-adenosyl-L-methionine-dependent methyltransferases"/>
    <property type="match status" value="1"/>
</dbReference>
<sequence>MGKKRKGKDMELSNRLNKLINLCDKCNTIADIGTDHGYIPINLIERDICNFSIASDINSHPVERAKVNVKSYGLEKRIKCKKGSGLNTIKDEKVQGVIIAGMGGNLIKEILIENLSIVKSLQYLVLQPTQNAEVLRKYLYNNNFEILDEEMCIDEGIYYEFFKIRYGGNGFRTNEDIYYTVSPLLIDKNHPLIKDYIISKIQELEKILLYLNGNTSNAIARKLFLEDFKIKLERLLV</sequence>
<keyword evidence="1" id="KW-0808">Transferase</keyword>
<evidence type="ECO:0000313" key="1">
    <source>
        <dbReference type="EMBL" id="PPK49567.1"/>
    </source>
</evidence>
<dbReference type="EMBL" id="PTIS01000001">
    <property type="protein sequence ID" value="PPK49567.1"/>
    <property type="molecule type" value="Genomic_DNA"/>
</dbReference>
<dbReference type="RefSeq" id="WP_226104389.1">
    <property type="nucleotide sequence ID" value="NZ_PTIS01000001.1"/>
</dbReference>
<reference evidence="1 2" key="1">
    <citation type="submission" date="2018-02" db="EMBL/GenBank/DDBJ databases">
        <title>Genomic Encyclopedia of Archaeal and Bacterial Type Strains, Phase II (KMG-II): from individual species to whole genera.</title>
        <authorList>
            <person name="Goeker M."/>
        </authorList>
    </citation>
    <scope>NUCLEOTIDE SEQUENCE [LARGE SCALE GENOMIC DNA]</scope>
    <source>
        <strain evidence="1 2">DSM 15099</strain>
    </source>
</reference>
<dbReference type="PIRSF" id="PIRSF018637">
    <property type="entry name" value="TrmK"/>
    <property type="match status" value="1"/>
</dbReference>
<comment type="caution">
    <text evidence="1">The sequence shown here is derived from an EMBL/GenBank/DDBJ whole genome shotgun (WGS) entry which is preliminary data.</text>
</comment>
<dbReference type="AlphaFoldDB" id="A0A2S6G0X3"/>